<feature type="region of interest" description="Disordered" evidence="1">
    <location>
        <begin position="235"/>
        <end position="257"/>
    </location>
</feature>
<dbReference type="AlphaFoldDB" id="A0A7S3FL76"/>
<gene>
    <name evidence="2" type="ORF">PSIN1315_LOCUS14748</name>
</gene>
<proteinExistence type="predicted"/>
<name>A0A7S3FL76_9VIRI</name>
<dbReference type="EMBL" id="HBHY01022974">
    <property type="protein sequence ID" value="CAE0154600.1"/>
    <property type="molecule type" value="Transcribed_RNA"/>
</dbReference>
<evidence type="ECO:0000313" key="2">
    <source>
        <dbReference type="EMBL" id="CAE0154600.1"/>
    </source>
</evidence>
<organism evidence="2">
    <name type="scientific">Prasinoderma singulare</name>
    <dbReference type="NCBI Taxonomy" id="676789"/>
    <lineage>
        <taxon>Eukaryota</taxon>
        <taxon>Viridiplantae</taxon>
        <taxon>Prasinodermophyta</taxon>
        <taxon>Prasinodermophyceae</taxon>
        <taxon>Prasinodermales</taxon>
        <taxon>Prasinodermaceae</taxon>
        <taxon>Prasinoderma</taxon>
    </lineage>
</organism>
<accession>A0A7S3FL76</accession>
<sequence>MLRSGLALLARRAVRVPRAPAAAFSTAPAKDPAYALGTPEVDPLQQMLVESLKARRDFINASVSSLKLDEDVLERGDEWAKQKIALEKQFGIANKFQEMEAAFKMAQARAGSMRELLMLARDTMVDTLRYSSYDSLHGELMAELDRIEREIGVEVPLPQMEPADEDEEAAQDEFHDFFLEKMEEPEIAAFCEMSEEAQLVDFYKAQLEVLVDDIQSKIKAREDKLKKLVMKTIAGDGDESFTPSPEDEAMLKEMKLK</sequence>
<protein>
    <submittedName>
        <fullName evidence="2">Uncharacterized protein</fullName>
    </submittedName>
</protein>
<evidence type="ECO:0000256" key="1">
    <source>
        <dbReference type="SAM" id="MobiDB-lite"/>
    </source>
</evidence>
<reference evidence="2" key="1">
    <citation type="submission" date="2021-01" db="EMBL/GenBank/DDBJ databases">
        <authorList>
            <person name="Corre E."/>
            <person name="Pelletier E."/>
            <person name="Niang G."/>
            <person name="Scheremetjew M."/>
            <person name="Finn R."/>
            <person name="Kale V."/>
            <person name="Holt S."/>
            <person name="Cochrane G."/>
            <person name="Meng A."/>
            <person name="Brown T."/>
            <person name="Cohen L."/>
        </authorList>
    </citation>
    <scope>NUCLEOTIDE SEQUENCE</scope>
    <source>
        <strain evidence="2">RCC927</strain>
    </source>
</reference>